<dbReference type="GeneID" id="90589759"/>
<name>A0ABY8CDQ9_9ARCH</name>
<dbReference type="SUPFAM" id="SSF56784">
    <property type="entry name" value="HAD-like"/>
    <property type="match status" value="1"/>
</dbReference>
<evidence type="ECO:0000313" key="3">
    <source>
        <dbReference type="Proteomes" id="UP001218034"/>
    </source>
</evidence>
<accession>A0ABY8CDQ9</accession>
<dbReference type="InterPro" id="IPR023214">
    <property type="entry name" value="HAD_sf"/>
</dbReference>
<dbReference type="SFLD" id="SFLDG01129">
    <property type="entry name" value="C1.5:_HAD__Beta-PGM__Phosphata"/>
    <property type="match status" value="1"/>
</dbReference>
<dbReference type="NCBIfam" id="TIGR01549">
    <property type="entry name" value="HAD-SF-IA-v1"/>
    <property type="match status" value="1"/>
</dbReference>
<organism evidence="2 3">
    <name type="scientific">Candidatus Nanohalococcus occultus</name>
    <dbReference type="NCBI Taxonomy" id="2978047"/>
    <lineage>
        <taxon>Archaea</taxon>
        <taxon>Candidatus Nanohalarchaeota</taxon>
        <taxon>Candidatus Nanohalarchaeota incertae sedis</taxon>
        <taxon>Candidatus Nanohalococcus</taxon>
    </lineage>
</organism>
<proteinExistence type="inferred from homology"/>
<reference evidence="2 3" key="1">
    <citation type="submission" date="2022-09" db="EMBL/GenBank/DDBJ databases">
        <title>Xylan utilization by haloarchaea-nanohaloarchaea associations.</title>
        <authorList>
            <person name="Yakimov M."/>
        </authorList>
    </citation>
    <scope>NUCLEOTIDE SEQUENCE [LARGE SCALE GENOMIC DNA]</scope>
    <source>
        <strain evidence="2 3">SVXNc</strain>
    </source>
</reference>
<dbReference type="GO" id="GO:0016787">
    <property type="term" value="F:hydrolase activity"/>
    <property type="evidence" value="ECO:0007669"/>
    <property type="project" value="UniProtKB-KW"/>
</dbReference>
<dbReference type="PANTHER" id="PTHR43434:SF1">
    <property type="entry name" value="PHOSPHOGLYCOLATE PHOSPHATASE"/>
    <property type="match status" value="1"/>
</dbReference>
<gene>
    <name evidence="2" type="primary">gph</name>
    <name evidence="2" type="ORF">SVXNc_0323</name>
</gene>
<dbReference type="PANTHER" id="PTHR43434">
    <property type="entry name" value="PHOSPHOGLYCOLATE PHOSPHATASE"/>
    <property type="match status" value="1"/>
</dbReference>
<dbReference type="Gene3D" id="3.40.50.1000">
    <property type="entry name" value="HAD superfamily/HAD-like"/>
    <property type="match status" value="1"/>
</dbReference>
<dbReference type="InterPro" id="IPR023198">
    <property type="entry name" value="PGP-like_dom2"/>
</dbReference>
<dbReference type="Proteomes" id="UP001218034">
    <property type="component" value="Chromosome"/>
</dbReference>
<keyword evidence="3" id="KW-1185">Reference proteome</keyword>
<comment type="similarity">
    <text evidence="1">Belongs to the HAD-like hydrolase superfamily.</text>
</comment>
<sequence length="220" mass="25265">MKYDAVIFDKDGVLIDSMEDGFAWADRLRQKLMRERGIELTAEDLKDIILAQKPSDLNRMLQNHGLTWEDLQSLERKVAERKIQRLKDGEISLYPAAEKVLDQIDQPKAVVSNAPLMTTEFVVQYYNLDHHFETVLSPTTDDMKEYVKRKKPNPEMVREAIEKMEADNPLMVGDTSDDMEVAENAGIDCCLVNPYKPYVNHDPEYRFDSLEGLLEVPGLS</sequence>
<keyword evidence="2" id="KW-0378">Hydrolase</keyword>
<dbReference type="SFLD" id="SFLDS00003">
    <property type="entry name" value="Haloacid_Dehalogenase"/>
    <property type="match status" value="1"/>
</dbReference>
<dbReference type="EMBL" id="CP104395">
    <property type="protein sequence ID" value="WEL19349.1"/>
    <property type="molecule type" value="Genomic_DNA"/>
</dbReference>
<evidence type="ECO:0000256" key="1">
    <source>
        <dbReference type="ARBA" id="ARBA00007958"/>
    </source>
</evidence>
<dbReference type="InterPro" id="IPR050155">
    <property type="entry name" value="HAD-like_hydrolase_sf"/>
</dbReference>
<dbReference type="InterPro" id="IPR036412">
    <property type="entry name" value="HAD-like_sf"/>
</dbReference>
<evidence type="ECO:0000313" key="2">
    <source>
        <dbReference type="EMBL" id="WEL19349.1"/>
    </source>
</evidence>
<dbReference type="Pfam" id="PF00702">
    <property type="entry name" value="Hydrolase"/>
    <property type="match status" value="1"/>
</dbReference>
<protein>
    <submittedName>
        <fullName evidence="2">HAD superfamily hydrolase</fullName>
    </submittedName>
</protein>
<dbReference type="RefSeq" id="WP_347722221.1">
    <property type="nucleotide sequence ID" value="NZ_CP104395.1"/>
</dbReference>
<dbReference type="Gene3D" id="1.10.150.240">
    <property type="entry name" value="Putative phosphatase, domain 2"/>
    <property type="match status" value="1"/>
</dbReference>
<dbReference type="InterPro" id="IPR006439">
    <property type="entry name" value="HAD-SF_hydro_IA"/>
</dbReference>